<proteinExistence type="predicted"/>
<sequence length="450" mass="52829">MLFFQKMEKAKPSLWLTDRLNGNEDQAFDNDKLRSYLCHECSRSGTMRRAELFKKAVETDRVHVRLRGQFYNNINLGKRIFNATKKPVYMESIVGGMERRFEIMDSEVNHVVYQSSKSDDLKKKSRNDRIECNVSTMFKIDNKLFAEESLLGDNFWRNTVGCDLPFIHANLVDDPILFNKFIVTQAPMKETLYDFWKMVFQSKSKYIFMLMSRNDPGKCVDYYPTRINRSLNFGVLTVTCGDVDHTSEPFTRITRLQITHRNGEYFFMEHWQCDMNNSANLELPLRLLRLSRNCNTPTVVHDHYGISRAACLVAIEIGICKMMRGPTVQFPIQDAVQTLRKYRSFSVETPMQYIFIHRVVTYFLRPFIGQMLDFEEDYANWLQSRQKRLFIDNFNSPVPEYLQLCPTYDPDLLSKVNQEKRKNKKVFANSTIGYLPKSANKRPIVQFADC</sequence>
<name>A0AC35TSB7_9BILA</name>
<organism evidence="1 2">
    <name type="scientific">Rhabditophanes sp. KR3021</name>
    <dbReference type="NCBI Taxonomy" id="114890"/>
    <lineage>
        <taxon>Eukaryota</taxon>
        <taxon>Metazoa</taxon>
        <taxon>Ecdysozoa</taxon>
        <taxon>Nematoda</taxon>
        <taxon>Chromadorea</taxon>
        <taxon>Rhabditida</taxon>
        <taxon>Tylenchina</taxon>
        <taxon>Panagrolaimomorpha</taxon>
        <taxon>Strongyloidoidea</taxon>
        <taxon>Alloionematidae</taxon>
        <taxon>Rhabditophanes</taxon>
    </lineage>
</organism>
<evidence type="ECO:0000313" key="1">
    <source>
        <dbReference type="Proteomes" id="UP000095286"/>
    </source>
</evidence>
<reference evidence="2" key="1">
    <citation type="submission" date="2016-11" db="UniProtKB">
        <authorList>
            <consortium name="WormBaseParasite"/>
        </authorList>
    </citation>
    <scope>IDENTIFICATION</scope>
    <source>
        <strain evidence="2">KR3021</strain>
    </source>
</reference>
<dbReference type="WBParaSite" id="RSKR_0000355200.1">
    <property type="protein sequence ID" value="RSKR_0000355200.1"/>
    <property type="gene ID" value="RSKR_0000355200"/>
</dbReference>
<evidence type="ECO:0000313" key="2">
    <source>
        <dbReference type="WBParaSite" id="RSKR_0000355200.1"/>
    </source>
</evidence>
<dbReference type="Proteomes" id="UP000095286">
    <property type="component" value="Unplaced"/>
</dbReference>
<protein>
    <submittedName>
        <fullName evidence="2">Tyrosine-protein phosphatase domain-containing protein</fullName>
    </submittedName>
</protein>
<accession>A0AC35TSB7</accession>